<gene>
    <name evidence="2" type="ORF">BZM27_04570</name>
</gene>
<dbReference type="Gene3D" id="3.40.190.170">
    <property type="entry name" value="Bacterial extracellular solute-binding protein, family 7"/>
    <property type="match status" value="1"/>
</dbReference>
<evidence type="ECO:0000256" key="1">
    <source>
        <dbReference type="ARBA" id="ARBA00022729"/>
    </source>
</evidence>
<accession>A0A4R0XPT0</accession>
<dbReference type="AlphaFoldDB" id="A0A4R0XPT0"/>
<dbReference type="GO" id="GO:0055085">
    <property type="term" value="P:transmembrane transport"/>
    <property type="evidence" value="ECO:0007669"/>
    <property type="project" value="InterPro"/>
</dbReference>
<reference evidence="2 3" key="1">
    <citation type="submission" date="2017-02" db="EMBL/GenBank/DDBJ databases">
        <title>Paraburkholderia sophoroidis sp. nov. and Paraburkholderia steynii sp. nov. rhizobial symbionts of the fynbos legume Hypocalyptus sophoroides.</title>
        <authorList>
            <person name="Steenkamp E.T."/>
            <person name="Beukes C.W."/>
            <person name="Van Zyl E."/>
            <person name="Avontuur J."/>
            <person name="Chan W.Y."/>
            <person name="Hassen A."/>
            <person name="Palmer M."/>
            <person name="Mthombeni L."/>
            <person name="Phalane F."/>
            <person name="Sereme K."/>
            <person name="Venter S.N."/>
        </authorList>
    </citation>
    <scope>NUCLEOTIDE SEQUENCE [LARGE SCALE GENOMIC DNA]</scope>
    <source>
        <strain evidence="2 3">HC1.1ba</strain>
    </source>
</reference>
<dbReference type="EMBL" id="MWML01000009">
    <property type="protein sequence ID" value="TCG09597.1"/>
    <property type="molecule type" value="Genomic_DNA"/>
</dbReference>
<proteinExistence type="predicted"/>
<sequence length="353" mass="38533">MKTAILIRTICFTVACLLTGSESCADVAARRADWSMVTVYPQDTVSGNSLRVFAERVAIETRGYVGHHLQYRAQRDTEQLLLDVQSGRVDVADLFGGDLDALDPLFELSTLPFLAQSEEEASTLECLAEIEYQRALASADLHLLVMSPWPPTGLWSRKPISSIRDVVDLKIRTYDEASASVFGNVGAHAVSLPMSDVKRLVGTGDINAVLSSGDGSVGDTLAGMLPNYADVKYAFPVSFLVMSEGRFRALPAEVQQQLTSASHAAQRAQWQALPQRMETNYVRMRENGVSVQRPITVDLRAALEREGRARAAEWSGRVRPAVRAILAAYRNRATAVGNECRWSLGEGFNGGLG</sequence>
<keyword evidence="3" id="KW-1185">Reference proteome</keyword>
<dbReference type="PANTHER" id="PTHR33376">
    <property type="match status" value="1"/>
</dbReference>
<keyword evidence="1" id="KW-0732">Signal</keyword>
<dbReference type="InterPro" id="IPR038404">
    <property type="entry name" value="TRAP_DctP_sf"/>
</dbReference>
<evidence type="ECO:0000313" key="2">
    <source>
        <dbReference type="EMBL" id="TCG09597.1"/>
    </source>
</evidence>
<dbReference type="InterPro" id="IPR018389">
    <property type="entry name" value="DctP_fam"/>
</dbReference>
<dbReference type="Proteomes" id="UP000294200">
    <property type="component" value="Unassembled WGS sequence"/>
</dbReference>
<evidence type="ECO:0000313" key="3">
    <source>
        <dbReference type="Proteomes" id="UP000294200"/>
    </source>
</evidence>
<name>A0A4R0XPT0_9BURK</name>
<protein>
    <recommendedName>
        <fullName evidence="4">C4-dicarboxylate ABC transporter substrate-binding protein</fullName>
    </recommendedName>
</protein>
<organism evidence="2 3">
    <name type="scientific">Paraburkholderia steynii</name>
    <dbReference type="NCBI Taxonomy" id="1245441"/>
    <lineage>
        <taxon>Bacteria</taxon>
        <taxon>Pseudomonadati</taxon>
        <taxon>Pseudomonadota</taxon>
        <taxon>Betaproteobacteria</taxon>
        <taxon>Burkholderiales</taxon>
        <taxon>Burkholderiaceae</taxon>
        <taxon>Paraburkholderia</taxon>
    </lineage>
</organism>
<evidence type="ECO:0008006" key="4">
    <source>
        <dbReference type="Google" id="ProtNLM"/>
    </source>
</evidence>
<dbReference type="Pfam" id="PF03480">
    <property type="entry name" value="DctP"/>
    <property type="match status" value="1"/>
</dbReference>
<dbReference type="PANTHER" id="PTHR33376:SF4">
    <property type="entry name" value="SIALIC ACID-BINDING PERIPLASMIC PROTEIN SIAP"/>
    <property type="match status" value="1"/>
</dbReference>
<comment type="caution">
    <text evidence="2">The sequence shown here is derived from an EMBL/GenBank/DDBJ whole genome shotgun (WGS) entry which is preliminary data.</text>
</comment>
<dbReference type="NCBIfam" id="NF037995">
    <property type="entry name" value="TRAP_S1"/>
    <property type="match status" value="1"/>
</dbReference>